<dbReference type="InterPro" id="IPR008912">
    <property type="entry name" value="Uncharacterised_CoxE"/>
</dbReference>
<evidence type="ECO:0000313" key="3">
    <source>
        <dbReference type="Proteomes" id="UP000315252"/>
    </source>
</evidence>
<protein>
    <submittedName>
        <fullName evidence="2">VWA domain-containing protein</fullName>
    </submittedName>
</protein>
<dbReference type="InterPro" id="IPR050458">
    <property type="entry name" value="LolB"/>
</dbReference>
<feature type="domain" description="VWFA" evidence="1">
    <location>
        <begin position="208"/>
        <end position="367"/>
    </location>
</feature>
<dbReference type="Gene3D" id="3.40.50.410">
    <property type="entry name" value="von Willebrand factor, type A domain"/>
    <property type="match status" value="1"/>
</dbReference>
<dbReference type="AlphaFoldDB" id="A0A545SY13"/>
<evidence type="ECO:0000313" key="2">
    <source>
        <dbReference type="EMBL" id="TQV69855.1"/>
    </source>
</evidence>
<dbReference type="Proteomes" id="UP000315252">
    <property type="component" value="Unassembled WGS sequence"/>
</dbReference>
<keyword evidence="3" id="KW-1185">Reference proteome</keyword>
<dbReference type="PANTHER" id="PTHR30634">
    <property type="entry name" value="OUTER MEMBRANE LOLAB LIPOPROTEIN INSERTION APPARATUS"/>
    <property type="match status" value="1"/>
</dbReference>
<evidence type="ECO:0000259" key="1">
    <source>
        <dbReference type="SMART" id="SM00327"/>
    </source>
</evidence>
<organism evidence="2 3">
    <name type="scientific">Denitrobaculum tricleocarpae</name>
    <dbReference type="NCBI Taxonomy" id="2591009"/>
    <lineage>
        <taxon>Bacteria</taxon>
        <taxon>Pseudomonadati</taxon>
        <taxon>Pseudomonadota</taxon>
        <taxon>Alphaproteobacteria</taxon>
        <taxon>Rhodospirillales</taxon>
        <taxon>Rhodospirillaceae</taxon>
        <taxon>Denitrobaculum</taxon>
    </lineage>
</organism>
<name>A0A545SY13_9PROT</name>
<sequence>MSEQVKRRWRLALGRYAEQQLGGLTGGDGRADRALDYLYGREYDKRGLHRPDGPGSLDPTQMKALDWLGEARKLFPQSVFQVLQDHALDRYGLSELLDDPKTLDSLEPNQDLLKTLLSFHGRARPEIKDKLRQVADAVIQDVLRRLKSDVQRAFSGRRNPFKRSHIASAANFDWRNTLRRNLKHYDPKAGRIIAEELRFLSRERRRLPWSVVLCVDQSGSMTDSIIHSAVMAAILSGLPGVRVSMVLFDTSIIDVTDRLTDPLETLLSVQLGGGTDIGRAVEYCERFVETPERTVFVLISDFAEGASPRRLFRAVARMNEARVRLIGLSALDELGAPYHDEQIAGRLTSLGMQIGAMTPDRLAQWLAEVMR</sequence>
<gene>
    <name evidence="2" type="ORF">FKG95_28680</name>
</gene>
<reference evidence="2 3" key="1">
    <citation type="submission" date="2019-06" db="EMBL/GenBank/DDBJ databases">
        <title>Whole genome sequence for Rhodospirillaceae sp. R148.</title>
        <authorList>
            <person name="Wang G."/>
        </authorList>
    </citation>
    <scope>NUCLEOTIDE SEQUENCE [LARGE SCALE GENOMIC DNA]</scope>
    <source>
        <strain evidence="2 3">R148</strain>
    </source>
</reference>
<dbReference type="EMBL" id="VHSH01000020">
    <property type="protein sequence ID" value="TQV69855.1"/>
    <property type="molecule type" value="Genomic_DNA"/>
</dbReference>
<dbReference type="PANTHER" id="PTHR30634:SF16">
    <property type="entry name" value="OUTER-MEMBRANE LIPOPROTEIN LOLB"/>
    <property type="match status" value="1"/>
</dbReference>
<dbReference type="SUPFAM" id="SSF53300">
    <property type="entry name" value="vWA-like"/>
    <property type="match status" value="1"/>
</dbReference>
<dbReference type="OrthoDB" id="9789979at2"/>
<dbReference type="InterPro" id="IPR002035">
    <property type="entry name" value="VWF_A"/>
</dbReference>
<dbReference type="SMART" id="SM00327">
    <property type="entry name" value="VWA"/>
    <property type="match status" value="1"/>
</dbReference>
<dbReference type="RefSeq" id="WP_142899906.1">
    <property type="nucleotide sequence ID" value="NZ_ML660071.1"/>
</dbReference>
<accession>A0A545SY13</accession>
<proteinExistence type="predicted"/>
<comment type="caution">
    <text evidence="2">The sequence shown here is derived from an EMBL/GenBank/DDBJ whole genome shotgun (WGS) entry which is preliminary data.</text>
</comment>
<dbReference type="Pfam" id="PF05762">
    <property type="entry name" value="VWA_CoxE"/>
    <property type="match status" value="1"/>
</dbReference>
<dbReference type="InterPro" id="IPR036465">
    <property type="entry name" value="vWFA_dom_sf"/>
</dbReference>